<dbReference type="GO" id="GO:0005840">
    <property type="term" value="C:ribosome"/>
    <property type="evidence" value="ECO:0007669"/>
    <property type="project" value="UniProtKB-KW"/>
</dbReference>
<evidence type="ECO:0000256" key="4">
    <source>
        <dbReference type="ARBA" id="ARBA00035176"/>
    </source>
</evidence>
<dbReference type="Gene3D" id="2.20.28.120">
    <property type="entry name" value="Ribosomal protein L33"/>
    <property type="match status" value="1"/>
</dbReference>
<dbReference type="AlphaFoldDB" id="J3YQT1"/>
<dbReference type="InterPro" id="IPR011332">
    <property type="entry name" value="Ribosomal_zn-bd"/>
</dbReference>
<evidence type="ECO:0000313" key="6">
    <source>
        <dbReference type="EMBL" id="AFP84343.1"/>
    </source>
</evidence>
<proteinExistence type="inferred from homology"/>
<dbReference type="Proteomes" id="UP000003935">
    <property type="component" value="Chromosome"/>
</dbReference>
<dbReference type="Pfam" id="PF00471">
    <property type="entry name" value="Ribosomal_L33"/>
    <property type="match status" value="1"/>
</dbReference>
<dbReference type="SUPFAM" id="SSF57829">
    <property type="entry name" value="Zn-binding ribosomal proteins"/>
    <property type="match status" value="1"/>
</dbReference>
<reference evidence="6 7" key="1">
    <citation type="journal article" date="2012" name="Mol. Biol. Evol.">
        <title>Genome reduction and co-evolution between the primary and secondary bacterial symbionts of psyllids.</title>
        <authorList>
            <person name="Sloan D.B."/>
            <person name="Moran N.A."/>
        </authorList>
    </citation>
    <scope>NUCLEOTIDE SEQUENCE [LARGE SCALE GENOMIC DNA]</scope>
    <source>
        <strain evidence="6 7">PC</strain>
    </source>
</reference>
<dbReference type="STRING" id="1202540.A357_0143"/>
<dbReference type="GO" id="GO:0003735">
    <property type="term" value="F:structural constituent of ribosome"/>
    <property type="evidence" value="ECO:0007669"/>
    <property type="project" value="InterPro"/>
</dbReference>
<sequence length="49" mass="5992">MYILIKLKSTKSNYYYIKKKSKKNNKKLSILKFDPIINKRILFNEIKLK</sequence>
<dbReference type="GO" id="GO:0005737">
    <property type="term" value="C:cytoplasm"/>
    <property type="evidence" value="ECO:0007669"/>
    <property type="project" value="UniProtKB-ARBA"/>
</dbReference>
<name>J3YQT1_CARRU</name>
<dbReference type="RefSeq" id="WP_014887642.1">
    <property type="nucleotide sequence ID" value="NC_018418.1"/>
</dbReference>
<dbReference type="InterPro" id="IPR038584">
    <property type="entry name" value="Ribosomal_bL33_sf"/>
</dbReference>
<dbReference type="EMBL" id="CP003545">
    <property type="protein sequence ID" value="AFP84343.1"/>
    <property type="molecule type" value="Genomic_DNA"/>
</dbReference>
<dbReference type="NCBIfam" id="TIGR01023">
    <property type="entry name" value="rpmG_bact"/>
    <property type="match status" value="1"/>
</dbReference>
<keyword evidence="3" id="KW-0687">Ribonucleoprotein</keyword>
<dbReference type="GO" id="GO:0006412">
    <property type="term" value="P:translation"/>
    <property type="evidence" value="ECO:0007669"/>
    <property type="project" value="InterPro"/>
</dbReference>
<gene>
    <name evidence="6" type="primary">rpmG</name>
    <name evidence="6" type="ORF">A357_0143</name>
</gene>
<protein>
    <recommendedName>
        <fullName evidence="4">Large ribosomal subunit protein bL33</fullName>
    </recommendedName>
    <alternativeName>
        <fullName evidence="5">50S ribosomal protein L33</fullName>
    </alternativeName>
</protein>
<evidence type="ECO:0000256" key="5">
    <source>
        <dbReference type="ARBA" id="ARBA00035488"/>
    </source>
</evidence>
<dbReference type="GO" id="GO:1990904">
    <property type="term" value="C:ribonucleoprotein complex"/>
    <property type="evidence" value="ECO:0007669"/>
    <property type="project" value="UniProtKB-KW"/>
</dbReference>
<evidence type="ECO:0000256" key="2">
    <source>
        <dbReference type="ARBA" id="ARBA00022980"/>
    </source>
</evidence>
<dbReference type="KEGG" id="crv:A357_0143"/>
<accession>J3YQT1</accession>
<organism evidence="6 7">
    <name type="scientific">Candidatus Carsonella ruddii PC isolate NHV</name>
    <dbReference type="NCBI Taxonomy" id="1202540"/>
    <lineage>
        <taxon>Bacteria</taxon>
        <taxon>Pseudomonadati</taxon>
        <taxon>Pseudomonadota</taxon>
        <taxon>Gammaproteobacteria</taxon>
        <taxon>Oceanospirillales</taxon>
        <taxon>Halomonadaceae</taxon>
        <taxon>Zymobacter group</taxon>
        <taxon>Candidatus Carsonella</taxon>
    </lineage>
</organism>
<keyword evidence="2 6" id="KW-0689">Ribosomal protein</keyword>
<dbReference type="HOGENOM" id="CLU_190949_1_0_6"/>
<comment type="similarity">
    <text evidence="1">Belongs to the bacterial ribosomal protein bL33 family.</text>
</comment>
<dbReference type="PATRIC" id="fig|1202540.3.peg.117"/>
<evidence type="ECO:0000256" key="1">
    <source>
        <dbReference type="ARBA" id="ARBA00007596"/>
    </source>
</evidence>
<dbReference type="InterPro" id="IPR001705">
    <property type="entry name" value="Ribosomal_bL33"/>
</dbReference>
<evidence type="ECO:0000313" key="7">
    <source>
        <dbReference type="Proteomes" id="UP000003935"/>
    </source>
</evidence>
<evidence type="ECO:0000256" key="3">
    <source>
        <dbReference type="ARBA" id="ARBA00023274"/>
    </source>
</evidence>